<protein>
    <submittedName>
        <fullName evidence="1">NAD dependent epimerase/dehydratase</fullName>
    </submittedName>
</protein>
<dbReference type="EnsemblPlants" id="PGSC0003DMT400069190">
    <property type="protein sequence ID" value="PGSC0003DMT400069190"/>
    <property type="gene ID" value="PGSC0003DMG400026913"/>
</dbReference>
<sequence length="50" mass="5441">MASLVAIQPKQPSFSVLPSSHSDFNGARLISSFQVPTLPERKCWAFCGFG</sequence>
<dbReference type="OrthoDB" id="419598at2759"/>
<dbReference type="AlphaFoldDB" id="M1CK22"/>
<proteinExistence type="predicted"/>
<dbReference type="Gramene" id="PGSC0003DMT400069190">
    <property type="protein sequence ID" value="PGSC0003DMT400069190"/>
    <property type="gene ID" value="PGSC0003DMG400026913"/>
</dbReference>
<organism evidence="1 2">
    <name type="scientific">Solanum tuberosum</name>
    <name type="common">Potato</name>
    <dbReference type="NCBI Taxonomy" id="4113"/>
    <lineage>
        <taxon>Eukaryota</taxon>
        <taxon>Viridiplantae</taxon>
        <taxon>Streptophyta</taxon>
        <taxon>Embryophyta</taxon>
        <taxon>Tracheophyta</taxon>
        <taxon>Spermatophyta</taxon>
        <taxon>Magnoliopsida</taxon>
        <taxon>eudicotyledons</taxon>
        <taxon>Gunneridae</taxon>
        <taxon>Pentapetalae</taxon>
        <taxon>asterids</taxon>
        <taxon>lamiids</taxon>
        <taxon>Solanales</taxon>
        <taxon>Solanaceae</taxon>
        <taxon>Solanoideae</taxon>
        <taxon>Solaneae</taxon>
        <taxon>Solanum</taxon>
    </lineage>
</organism>
<reference evidence="2" key="1">
    <citation type="journal article" date="2011" name="Nature">
        <title>Genome sequence and analysis of the tuber crop potato.</title>
        <authorList>
            <consortium name="The Potato Genome Sequencing Consortium"/>
        </authorList>
    </citation>
    <scope>NUCLEOTIDE SEQUENCE [LARGE SCALE GENOMIC DNA]</scope>
    <source>
        <strain evidence="2">cv. DM1-3 516 R44</strain>
    </source>
</reference>
<dbReference type="ExpressionAtlas" id="M1CK22">
    <property type="expression patterns" value="baseline"/>
</dbReference>
<evidence type="ECO:0000313" key="2">
    <source>
        <dbReference type="Proteomes" id="UP000011115"/>
    </source>
</evidence>
<dbReference type="HOGENOM" id="CLU_3128067_0_0_1"/>
<reference evidence="1" key="2">
    <citation type="submission" date="2015-06" db="UniProtKB">
        <authorList>
            <consortium name="EnsemblPlants"/>
        </authorList>
    </citation>
    <scope>IDENTIFICATION</scope>
    <source>
        <strain evidence="1">DM1-3 516 R44</strain>
    </source>
</reference>
<accession>M1CK22</accession>
<evidence type="ECO:0000313" key="1">
    <source>
        <dbReference type="EnsemblPlants" id="PGSC0003DMT400069190"/>
    </source>
</evidence>
<dbReference type="Proteomes" id="UP000011115">
    <property type="component" value="Unassembled WGS sequence"/>
</dbReference>
<keyword evidence="2" id="KW-1185">Reference proteome</keyword>
<gene>
    <name evidence="1" type="primary">LOC102598488</name>
</gene>
<name>M1CK22_SOLTU</name>